<accession>A0ABN6R945</accession>
<dbReference type="Pfam" id="PF06527">
    <property type="entry name" value="TniQ"/>
    <property type="match status" value="1"/>
</dbReference>
<protein>
    <recommendedName>
        <fullName evidence="2">TniQ domain-containing protein</fullName>
    </recommendedName>
</protein>
<reference evidence="4" key="1">
    <citation type="submission" date="2022-06" db="EMBL/GenBank/DDBJ databases">
        <title>Complete genome sequence of Streptomyces nigrescens HEK616.</title>
        <authorList>
            <person name="Asamizu S."/>
            <person name="Onaka H."/>
        </authorList>
    </citation>
    <scope>NUCLEOTIDE SEQUENCE</scope>
    <source>
        <strain evidence="4">HEK616</strain>
        <plasmid evidence="4">SNP1</plasmid>
    </source>
</reference>
<dbReference type="EMBL" id="AP026074">
    <property type="protein sequence ID" value="BDM74904.1"/>
    <property type="molecule type" value="Genomic_DNA"/>
</dbReference>
<evidence type="ECO:0000313" key="4">
    <source>
        <dbReference type="EMBL" id="BDM74904.1"/>
    </source>
</evidence>
<evidence type="ECO:0000313" key="5">
    <source>
        <dbReference type="Proteomes" id="UP001059597"/>
    </source>
</evidence>
<feature type="domain" description="TniQ" evidence="2">
    <location>
        <begin position="26"/>
        <end position="133"/>
    </location>
</feature>
<evidence type="ECO:0000256" key="1">
    <source>
        <dbReference type="SAM" id="MobiDB-lite"/>
    </source>
</evidence>
<keyword evidence="4" id="KW-0614">Plasmid</keyword>
<evidence type="ECO:0000313" key="3">
    <source>
        <dbReference type="EMBL" id="BDM74858.1"/>
    </source>
</evidence>
<keyword evidence="5" id="KW-1185">Reference proteome</keyword>
<proteinExistence type="predicted"/>
<name>A0ABN6R945_STRNI</name>
<sequence length="307" mass="34293">MTAPTQARPMPAVRPGTMWPSPPGALRVRPLPRETAASYLTRLAAAYHLSPAHLLDGLHITATGTPAAPHATELHLSNEAARRLAAFTRIPPAHLNRALTRRPPPATIATAPTATARWQPLVPAVQPLPACTACTLRRPPHHAAPAWIHPAPDRPRAMICTRHHQASSDPRQRIPLDIRTLPELTHARLTARRPPTTASLSWATTITTRWYDHHQHLHTRWHTRLHQLTTANPHLTHSPASPALTCRTLITYPETLTLATTLDRLPRHTPLTRTQQTAFLHHLARRLHLTRLAPADHDLLWQRLTTR</sequence>
<gene>
    <name evidence="3" type="ORF">HEK616_83450</name>
    <name evidence="4" type="ORF">HEK616_83910</name>
</gene>
<dbReference type="EMBL" id="AP026074">
    <property type="protein sequence ID" value="BDM74858.1"/>
    <property type="molecule type" value="Genomic_DNA"/>
</dbReference>
<dbReference type="Proteomes" id="UP001059597">
    <property type="component" value="Plasmid SNP1"/>
</dbReference>
<evidence type="ECO:0000259" key="2">
    <source>
        <dbReference type="Pfam" id="PF06527"/>
    </source>
</evidence>
<dbReference type="RefSeq" id="WP_261958300.1">
    <property type="nucleotide sequence ID" value="NZ_AP026074.1"/>
</dbReference>
<geneLocation type="plasmid" evidence="4 5">
    <name>SNP1</name>
</geneLocation>
<organism evidence="4 5">
    <name type="scientific">Streptomyces nigrescens</name>
    <dbReference type="NCBI Taxonomy" id="1920"/>
    <lineage>
        <taxon>Bacteria</taxon>
        <taxon>Bacillati</taxon>
        <taxon>Actinomycetota</taxon>
        <taxon>Actinomycetes</taxon>
        <taxon>Kitasatosporales</taxon>
        <taxon>Streptomycetaceae</taxon>
        <taxon>Streptomyces</taxon>
    </lineage>
</organism>
<dbReference type="InterPro" id="IPR009492">
    <property type="entry name" value="TniQ"/>
</dbReference>
<feature type="region of interest" description="Disordered" evidence="1">
    <location>
        <begin position="1"/>
        <end position="25"/>
    </location>
</feature>